<dbReference type="PANTHER" id="PTHR31573:SF1">
    <property type="entry name" value="DNA OXIDATIVE DEMETHYLASE ALKBH2"/>
    <property type="match status" value="1"/>
</dbReference>
<feature type="binding site" evidence="9">
    <location>
        <position position="124"/>
    </location>
    <ligand>
        <name>substrate</name>
    </ligand>
</feature>
<name>A0A2A2F652_9GAMM</name>
<keyword evidence="6" id="KW-0560">Oxidoreductase</keyword>
<dbReference type="GO" id="GO:0006307">
    <property type="term" value="P:DNA alkylation repair"/>
    <property type="evidence" value="ECO:0007669"/>
    <property type="project" value="TreeGrafter"/>
</dbReference>
<dbReference type="Gene3D" id="2.60.120.590">
    <property type="entry name" value="Alpha-ketoglutarate-dependent dioxygenase AlkB-like"/>
    <property type="match status" value="1"/>
</dbReference>
<feature type="binding site" evidence="9">
    <location>
        <position position="111"/>
    </location>
    <ligand>
        <name>2-oxoglutarate</name>
        <dbReference type="ChEBI" id="CHEBI:16810"/>
    </ligand>
</feature>
<evidence type="ECO:0000259" key="10">
    <source>
        <dbReference type="PROSITE" id="PS51471"/>
    </source>
</evidence>
<feature type="binding site" evidence="9">
    <location>
        <position position="191"/>
    </location>
    <ligand>
        <name>2-oxoglutarate</name>
        <dbReference type="ChEBI" id="CHEBI:16810"/>
    </ligand>
</feature>
<evidence type="ECO:0000256" key="4">
    <source>
        <dbReference type="ARBA" id="ARBA00022842"/>
    </source>
</evidence>
<feature type="binding site" evidence="9">
    <location>
        <position position="109"/>
    </location>
    <ligand>
        <name>2-oxoglutarate</name>
        <dbReference type="ChEBI" id="CHEBI:16810"/>
    </ligand>
</feature>
<feature type="binding site" evidence="9">
    <location>
        <position position="179"/>
    </location>
    <ligand>
        <name>2-oxoglutarate</name>
        <dbReference type="ChEBI" id="CHEBI:16810"/>
    </ligand>
</feature>
<dbReference type="InterPro" id="IPR032852">
    <property type="entry name" value="ALKBH2"/>
</dbReference>
<dbReference type="InterPro" id="IPR005123">
    <property type="entry name" value="Oxoglu/Fe-dep_dioxygenase_dom"/>
</dbReference>
<dbReference type="InterPro" id="IPR037151">
    <property type="entry name" value="AlkB-like_sf"/>
</dbReference>
<dbReference type="GO" id="GO:0035516">
    <property type="term" value="F:broad specificity oxidative DNA demethylase activity"/>
    <property type="evidence" value="ECO:0007669"/>
    <property type="project" value="TreeGrafter"/>
</dbReference>
<gene>
    <name evidence="11" type="ORF">CK501_10850</name>
</gene>
<dbReference type="GO" id="GO:0051747">
    <property type="term" value="F:cytosine C-5 DNA demethylase activity"/>
    <property type="evidence" value="ECO:0007669"/>
    <property type="project" value="TreeGrafter"/>
</dbReference>
<feature type="binding site" evidence="9">
    <location>
        <begin position="72"/>
        <end position="74"/>
    </location>
    <ligand>
        <name>substrate</name>
    </ligand>
</feature>
<keyword evidence="8" id="KW-0234">DNA repair</keyword>
<protein>
    <submittedName>
        <fullName evidence="11">Alpha-ketoglutarate-dependent dioxygenase AlkB</fullName>
    </submittedName>
</protein>
<evidence type="ECO:0000256" key="3">
    <source>
        <dbReference type="ARBA" id="ARBA00022763"/>
    </source>
</evidence>
<evidence type="ECO:0000256" key="7">
    <source>
        <dbReference type="ARBA" id="ARBA00023004"/>
    </source>
</evidence>
<dbReference type="InterPro" id="IPR027450">
    <property type="entry name" value="AlkB-like"/>
</dbReference>
<evidence type="ECO:0000313" key="12">
    <source>
        <dbReference type="Proteomes" id="UP000218896"/>
    </source>
</evidence>
<sequence length="202" mass="23170">MNNCNRGAVPVYELPPFQLPFHHPFLAPEEADELLALLLERIPWKQDRITLFGREHLIPREQCWIAEDGLTYRYSGQTLEPAQWPDWLRPLARQVGDIAGEHFNSVLANHYRDGNDSMGWHSDDEPELGPAPVIASLSLGGTRRFRFRHREDHGHTLGIDLPHNSLLVMPAGVQSHWHHALPKTRKPVSPRINLTFRRLVDA</sequence>
<dbReference type="Proteomes" id="UP000218896">
    <property type="component" value="Unassembled WGS sequence"/>
</dbReference>
<keyword evidence="7" id="KW-0408">Iron</keyword>
<proteinExistence type="predicted"/>
<evidence type="ECO:0000256" key="8">
    <source>
        <dbReference type="ARBA" id="ARBA00023204"/>
    </source>
</evidence>
<evidence type="ECO:0000256" key="6">
    <source>
        <dbReference type="ARBA" id="ARBA00023002"/>
    </source>
</evidence>
<accession>A0A2A2F652</accession>
<dbReference type="SUPFAM" id="SSF51197">
    <property type="entry name" value="Clavaminate synthase-like"/>
    <property type="match status" value="1"/>
</dbReference>
<feature type="domain" description="Fe2OG dioxygenase" evidence="10">
    <location>
        <begin position="102"/>
        <end position="200"/>
    </location>
</feature>
<comment type="cofactor">
    <cofactor evidence="1">
        <name>Fe(2+)</name>
        <dbReference type="ChEBI" id="CHEBI:29033"/>
    </cofactor>
</comment>
<keyword evidence="3" id="KW-0227">DNA damage</keyword>
<dbReference type="PANTHER" id="PTHR31573">
    <property type="entry name" value="ALPHA-KETOGLUTARATE-DEPENDENT DIOXYGENASE ALKB HOMOLOG 2"/>
    <property type="match status" value="1"/>
</dbReference>
<evidence type="ECO:0000313" key="11">
    <source>
        <dbReference type="EMBL" id="PAU80137.1"/>
    </source>
</evidence>
<evidence type="ECO:0000256" key="2">
    <source>
        <dbReference type="ARBA" id="ARBA00022723"/>
    </source>
</evidence>
<dbReference type="Pfam" id="PF13532">
    <property type="entry name" value="2OG-FeII_Oxy_2"/>
    <property type="match status" value="1"/>
</dbReference>
<feature type="binding site" evidence="9">
    <location>
        <position position="197"/>
    </location>
    <ligand>
        <name>2-oxoglutarate</name>
        <dbReference type="ChEBI" id="CHEBI:16810"/>
    </ligand>
</feature>
<keyword evidence="5 11" id="KW-0223">Dioxygenase</keyword>
<comment type="caution">
    <text evidence="11">The sequence shown here is derived from an EMBL/GenBank/DDBJ whole genome shotgun (WGS) entry which is preliminary data.</text>
</comment>
<keyword evidence="2" id="KW-0479">Metal-binding</keyword>
<dbReference type="FunFam" id="2.60.120.590:FF:000004">
    <property type="entry name" value="DNA oxidative demethylase ALKBH2"/>
    <property type="match status" value="1"/>
</dbReference>
<dbReference type="EMBL" id="NSKD01000004">
    <property type="protein sequence ID" value="PAU80137.1"/>
    <property type="molecule type" value="Genomic_DNA"/>
</dbReference>
<keyword evidence="4" id="KW-0460">Magnesium</keyword>
<feature type="binding site" evidence="9">
    <location>
        <position position="195"/>
    </location>
    <ligand>
        <name>2-oxoglutarate</name>
        <dbReference type="ChEBI" id="CHEBI:16810"/>
    </ligand>
</feature>
<organism evidence="11 12">
    <name type="scientific">Halovibrio salipaludis</name>
    <dbReference type="NCBI Taxonomy" id="2032626"/>
    <lineage>
        <taxon>Bacteria</taxon>
        <taxon>Pseudomonadati</taxon>
        <taxon>Pseudomonadota</taxon>
        <taxon>Gammaproteobacteria</taxon>
        <taxon>Oceanospirillales</taxon>
        <taxon>Halomonadaceae</taxon>
        <taxon>Halovibrio</taxon>
    </lineage>
</organism>
<dbReference type="PROSITE" id="PS51471">
    <property type="entry name" value="FE2OG_OXY"/>
    <property type="match status" value="1"/>
</dbReference>
<reference evidence="11 12" key="1">
    <citation type="submission" date="2017-08" db="EMBL/GenBank/DDBJ databases">
        <title>Halovibrio sewagensis sp. nov., isolated from wastewater of high salinity.</title>
        <authorList>
            <person name="Dong X."/>
            <person name="Zhang G."/>
        </authorList>
    </citation>
    <scope>NUCLEOTIDE SEQUENCE [LARGE SCALE GENOMIC DNA]</scope>
    <source>
        <strain evidence="11 12">YL5-2</strain>
    </source>
</reference>
<evidence type="ECO:0000256" key="1">
    <source>
        <dbReference type="ARBA" id="ARBA00001954"/>
    </source>
</evidence>
<feature type="binding site" evidence="9">
    <location>
        <position position="121"/>
    </location>
    <ligand>
        <name>2-oxoglutarate</name>
        <dbReference type="ChEBI" id="CHEBI:16810"/>
    </ligand>
</feature>
<dbReference type="AlphaFoldDB" id="A0A2A2F652"/>
<evidence type="ECO:0000256" key="5">
    <source>
        <dbReference type="ARBA" id="ARBA00022964"/>
    </source>
</evidence>
<feature type="binding site" evidence="9">
    <location>
        <begin position="52"/>
        <end position="54"/>
    </location>
    <ligand>
        <name>substrate</name>
    </ligand>
</feature>
<keyword evidence="12" id="KW-1185">Reference proteome</keyword>
<evidence type="ECO:0000256" key="9">
    <source>
        <dbReference type="PIRSR" id="PIRSR632852-1"/>
    </source>
</evidence>
<dbReference type="GO" id="GO:0008198">
    <property type="term" value="F:ferrous iron binding"/>
    <property type="evidence" value="ECO:0007669"/>
    <property type="project" value="TreeGrafter"/>
</dbReference>
<dbReference type="OrthoDB" id="190276at2"/>